<sequence>MGEHSLVQLYDSPYHPWISQLAHLLLGRTGQTGSPPSVQMKIDSLSGFRASQTFSFSRCRTSWPCFCQCQSSLLLWHRLAVQAWLRLLSASHASFEQQPFVASTQRS</sequence>
<organism evidence="1">
    <name type="scientific">Opuntia streptacantha</name>
    <name type="common">Prickly pear cactus</name>
    <name type="synonym">Opuntia cardona</name>
    <dbReference type="NCBI Taxonomy" id="393608"/>
    <lineage>
        <taxon>Eukaryota</taxon>
        <taxon>Viridiplantae</taxon>
        <taxon>Streptophyta</taxon>
        <taxon>Embryophyta</taxon>
        <taxon>Tracheophyta</taxon>
        <taxon>Spermatophyta</taxon>
        <taxon>Magnoliopsida</taxon>
        <taxon>eudicotyledons</taxon>
        <taxon>Gunneridae</taxon>
        <taxon>Pentapetalae</taxon>
        <taxon>Caryophyllales</taxon>
        <taxon>Cactineae</taxon>
        <taxon>Cactaceae</taxon>
        <taxon>Opuntioideae</taxon>
        <taxon>Opuntia</taxon>
    </lineage>
</organism>
<reference evidence="1" key="2">
    <citation type="submission" date="2020-07" db="EMBL/GenBank/DDBJ databases">
        <authorList>
            <person name="Vera ALvarez R."/>
            <person name="Arias-Moreno D.M."/>
            <person name="Jimenez-Jacinto V."/>
            <person name="Jimenez-Bremont J.F."/>
            <person name="Swaminathan K."/>
            <person name="Moose S.P."/>
            <person name="Guerrero-Gonzalez M.L."/>
            <person name="Marino-Ramirez L."/>
            <person name="Landsman D."/>
            <person name="Rodriguez-Kessler M."/>
            <person name="Delgado-Sanchez P."/>
        </authorList>
    </citation>
    <scope>NUCLEOTIDE SEQUENCE</scope>
    <source>
        <tissue evidence="1">Cladode</tissue>
    </source>
</reference>
<dbReference type="EMBL" id="GISG01130455">
    <property type="protein sequence ID" value="MBA4642939.1"/>
    <property type="molecule type" value="Transcribed_RNA"/>
</dbReference>
<name>A0A7C8ZGY2_OPUST</name>
<evidence type="ECO:0000313" key="1">
    <source>
        <dbReference type="EMBL" id="MBA4642939.1"/>
    </source>
</evidence>
<protein>
    <submittedName>
        <fullName evidence="1">Uncharacterized protein</fullName>
    </submittedName>
</protein>
<accession>A0A7C8ZGY2</accession>
<dbReference type="AlphaFoldDB" id="A0A7C8ZGY2"/>
<reference evidence="1" key="1">
    <citation type="journal article" date="2013" name="J. Plant Res.">
        <title>Effect of fungi and light on seed germination of three Opuntia species from semiarid lands of central Mexico.</title>
        <authorList>
            <person name="Delgado-Sanchez P."/>
            <person name="Jimenez-Bremont J.F."/>
            <person name="Guerrero-Gonzalez Mde L."/>
            <person name="Flores J."/>
        </authorList>
    </citation>
    <scope>NUCLEOTIDE SEQUENCE</scope>
    <source>
        <tissue evidence="1">Cladode</tissue>
    </source>
</reference>
<proteinExistence type="predicted"/>